<evidence type="ECO:0000313" key="1">
    <source>
        <dbReference type="EMBL" id="QGJ88835.1"/>
    </source>
</evidence>
<keyword evidence="2" id="KW-1185">Reference proteome</keyword>
<organism evidence="1 2">
    <name type="scientific">Mycobacterium phage Yecey3</name>
    <dbReference type="NCBI Taxonomy" id="2656617"/>
    <lineage>
        <taxon>Viruses</taxon>
        <taxon>Duplodnaviria</taxon>
        <taxon>Heunggongvirae</taxon>
        <taxon>Uroviricota</taxon>
        <taxon>Caudoviricetes</taxon>
        <taxon>Yeceytrevirus</taxon>
        <taxon>Yeceytrevirus yecey3</taxon>
    </lineage>
</organism>
<reference evidence="1 2" key="1">
    <citation type="submission" date="2019-10" db="EMBL/GenBank/DDBJ databases">
        <authorList>
            <person name="Curtis N."/>
            <person name="Kistler A.L."/>
            <person name="Garlena R.A."/>
            <person name="Russell D.A."/>
            <person name="Pope W.H."/>
            <person name="Jacobs-Sera D."/>
            <person name="Hatfull G.F."/>
        </authorList>
    </citation>
    <scope>NUCLEOTIDE SEQUENCE [LARGE SCALE GENOMIC DNA]</scope>
</reference>
<gene>
    <name evidence="1" type="primary">84</name>
    <name evidence="1" type="ORF">SEA_YECEY3_84</name>
</gene>
<accession>A0A649VA02</accession>
<proteinExistence type="predicted"/>
<name>A0A649VA02_9CAUD</name>
<dbReference type="EMBL" id="MN585979">
    <property type="protein sequence ID" value="QGJ88835.1"/>
    <property type="molecule type" value="Genomic_DNA"/>
</dbReference>
<dbReference type="KEGG" id="vg:64871126"/>
<dbReference type="GeneID" id="64871126"/>
<dbReference type="Proteomes" id="UP000423725">
    <property type="component" value="Segment"/>
</dbReference>
<evidence type="ECO:0000313" key="2">
    <source>
        <dbReference type="Proteomes" id="UP000423725"/>
    </source>
</evidence>
<dbReference type="RefSeq" id="YP_010061509.1">
    <property type="nucleotide sequence ID" value="NC_054783.1"/>
</dbReference>
<protein>
    <submittedName>
        <fullName evidence="1">Uncharacterized protein</fullName>
    </submittedName>
</protein>
<sequence>MATKLLTSRPAEPAVDGSVIRFTREDWGDYAYAAIRVAGYWYVTQSKLSRHSEKSWDAFLDWLGPQNWGSLELLS</sequence>